<protein>
    <submittedName>
        <fullName evidence="2">Hemerythrin</fullName>
    </submittedName>
</protein>
<name>A0A918ZP87_9ACTN</name>
<organism evidence="2 3">
    <name type="scientific">Streptomyces spiralis</name>
    <dbReference type="NCBI Taxonomy" id="66376"/>
    <lineage>
        <taxon>Bacteria</taxon>
        <taxon>Bacillati</taxon>
        <taxon>Actinomycetota</taxon>
        <taxon>Actinomycetes</taxon>
        <taxon>Kitasatosporales</taxon>
        <taxon>Streptomycetaceae</taxon>
        <taxon>Streptomyces</taxon>
    </lineage>
</organism>
<gene>
    <name evidence="2" type="ORF">GCM10014715_13920</name>
</gene>
<reference evidence="2" key="2">
    <citation type="submission" date="2020-09" db="EMBL/GenBank/DDBJ databases">
        <authorList>
            <person name="Sun Q."/>
            <person name="Ohkuma M."/>
        </authorList>
    </citation>
    <scope>NUCLEOTIDE SEQUENCE</scope>
    <source>
        <strain evidence="2">JCM 3302</strain>
    </source>
</reference>
<evidence type="ECO:0000313" key="2">
    <source>
        <dbReference type="EMBL" id="GHE61666.1"/>
    </source>
</evidence>
<dbReference type="InterPro" id="IPR012312">
    <property type="entry name" value="Hemerythrin-like"/>
</dbReference>
<dbReference type="Proteomes" id="UP000641386">
    <property type="component" value="Unassembled WGS sequence"/>
</dbReference>
<comment type="caution">
    <text evidence="2">The sequence shown here is derived from an EMBL/GenBank/DDBJ whole genome shotgun (WGS) entry which is preliminary data.</text>
</comment>
<dbReference type="Pfam" id="PF01814">
    <property type="entry name" value="Hemerythrin"/>
    <property type="match status" value="1"/>
</dbReference>
<evidence type="ECO:0000259" key="1">
    <source>
        <dbReference type="Pfam" id="PF01814"/>
    </source>
</evidence>
<sequence>MGMISTSSALTAATKPLLTAKAATKAGKAPAWPLTVARKLGSEDAVEVLTRQHRQIKIGFLRAALPGPLRRRNFERLMRLLAVHEAAEEAHVHPVARRALQHGRELAARRRHEEKQAKQLLVALWHTGPNGRGYLRRLNEARRAVARHAAREEREEFAALRTALSAPRLRMLGAEVKLTQAYAPTRPHRWVNNEAANKLAAPVLGPFDRARDALRHRVAS</sequence>
<dbReference type="EMBL" id="BNBC01000004">
    <property type="protein sequence ID" value="GHE61666.1"/>
    <property type="molecule type" value="Genomic_DNA"/>
</dbReference>
<keyword evidence="3" id="KW-1185">Reference proteome</keyword>
<dbReference type="PANTHER" id="PTHR35585">
    <property type="entry name" value="HHE DOMAIN PROTEIN (AFU_ORTHOLOGUE AFUA_4G00730)"/>
    <property type="match status" value="1"/>
</dbReference>
<feature type="domain" description="Hemerythrin-like" evidence="1">
    <location>
        <begin position="45"/>
        <end position="159"/>
    </location>
</feature>
<accession>A0A918ZP87</accession>
<proteinExistence type="predicted"/>
<evidence type="ECO:0000313" key="3">
    <source>
        <dbReference type="Proteomes" id="UP000641386"/>
    </source>
</evidence>
<reference evidence="2" key="1">
    <citation type="journal article" date="2014" name="Int. J. Syst. Evol. Microbiol.">
        <title>Complete genome sequence of Corynebacterium casei LMG S-19264T (=DSM 44701T), isolated from a smear-ripened cheese.</title>
        <authorList>
            <consortium name="US DOE Joint Genome Institute (JGI-PGF)"/>
            <person name="Walter F."/>
            <person name="Albersmeier A."/>
            <person name="Kalinowski J."/>
            <person name="Ruckert C."/>
        </authorList>
    </citation>
    <scope>NUCLEOTIDE SEQUENCE</scope>
    <source>
        <strain evidence="2">JCM 3302</strain>
    </source>
</reference>
<dbReference type="AlphaFoldDB" id="A0A918ZP87"/>
<dbReference type="PANTHER" id="PTHR35585:SF1">
    <property type="entry name" value="HHE DOMAIN PROTEIN (AFU_ORTHOLOGUE AFUA_4G00730)"/>
    <property type="match status" value="1"/>
</dbReference>